<organism evidence="3 4">
    <name type="scientific">Desulfonema ishimotonii</name>
    <dbReference type="NCBI Taxonomy" id="45657"/>
    <lineage>
        <taxon>Bacteria</taxon>
        <taxon>Pseudomonadati</taxon>
        <taxon>Thermodesulfobacteriota</taxon>
        <taxon>Desulfobacteria</taxon>
        <taxon>Desulfobacterales</taxon>
        <taxon>Desulfococcaceae</taxon>
        <taxon>Desulfonema</taxon>
    </lineage>
</organism>
<dbReference type="PANTHER" id="PTHR10859:SF105">
    <property type="entry name" value="DOLICHYL-PHOSPHATE BETA-D-MANNOSYLTRANSFERASE"/>
    <property type="match status" value="1"/>
</dbReference>
<dbReference type="RefSeq" id="WP_124327807.1">
    <property type="nucleotide sequence ID" value="NZ_BEXT01000001.1"/>
</dbReference>
<dbReference type="InterPro" id="IPR001173">
    <property type="entry name" value="Glyco_trans_2-like"/>
</dbReference>
<dbReference type="CDD" id="cd04179">
    <property type="entry name" value="DPM_DPG-synthase_like"/>
    <property type="match status" value="1"/>
</dbReference>
<feature type="transmembrane region" description="Helical" evidence="1">
    <location>
        <begin position="284"/>
        <end position="306"/>
    </location>
</feature>
<reference evidence="4" key="2">
    <citation type="submission" date="2019-01" db="EMBL/GenBank/DDBJ databases">
        <title>Genome sequence of Desulfonema ishimotonii strain Tokyo 01.</title>
        <authorList>
            <person name="Fukui M."/>
        </authorList>
    </citation>
    <scope>NUCLEOTIDE SEQUENCE [LARGE SCALE GENOMIC DNA]</scope>
    <source>
        <strain evidence="4">Tokyo 01</strain>
    </source>
</reference>
<reference evidence="4" key="1">
    <citation type="submission" date="2017-11" db="EMBL/GenBank/DDBJ databases">
        <authorList>
            <person name="Watanabe M."/>
            <person name="Kojima H."/>
        </authorList>
    </citation>
    <scope>NUCLEOTIDE SEQUENCE [LARGE SCALE GENOMIC DNA]</scope>
    <source>
        <strain evidence="4">Tokyo 01</strain>
    </source>
</reference>
<name>A0A401FTT0_9BACT</name>
<dbReference type="GO" id="GO:0016740">
    <property type="term" value="F:transferase activity"/>
    <property type="evidence" value="ECO:0007669"/>
    <property type="project" value="UniProtKB-KW"/>
</dbReference>
<keyword evidence="3" id="KW-0808">Transferase</keyword>
<sequence length="315" mass="36160">MYKNMSLCAVIPAHNEETQIGNVIDTMPDFVDKIVIIDDLSTDRTVPVVEDCIQTNDRVVLIRHRTNQGVGGAIASGYKYARDEDFDMAVVMAGDGQMDPKDLPALLDPVAEEDIDYTKGNRLFTGEAYRKIPKVRYFGNGFLSLLTKIASGYWHIADSQSGYTVINKKALHTIDWDKMYKRYGQPNDLLVRLNVYNFRVRDVLTDPVYNVGERSGIKIRKVVFTIGWLLVKMFFWRMKEKYVIRDFHPLIFFYALGGLFGVCSILLFGRIFWFWIFTGYIPKINALAAMFSFMSASQFSLFGMWFDMEANKGLK</sequence>
<evidence type="ECO:0000259" key="2">
    <source>
        <dbReference type="Pfam" id="PF00535"/>
    </source>
</evidence>
<dbReference type="EMBL" id="BEXT01000001">
    <property type="protein sequence ID" value="GBC60382.1"/>
    <property type="molecule type" value="Genomic_DNA"/>
</dbReference>
<dbReference type="InterPro" id="IPR029044">
    <property type="entry name" value="Nucleotide-diphossugar_trans"/>
</dbReference>
<evidence type="ECO:0000313" key="3">
    <source>
        <dbReference type="EMBL" id="GBC60382.1"/>
    </source>
</evidence>
<feature type="domain" description="Glycosyltransferase 2-like" evidence="2">
    <location>
        <begin position="9"/>
        <end position="173"/>
    </location>
</feature>
<keyword evidence="1" id="KW-1133">Transmembrane helix</keyword>
<dbReference type="PANTHER" id="PTHR10859">
    <property type="entry name" value="GLYCOSYL TRANSFERASE"/>
    <property type="match status" value="1"/>
</dbReference>
<evidence type="ECO:0000313" key="4">
    <source>
        <dbReference type="Proteomes" id="UP000288096"/>
    </source>
</evidence>
<dbReference type="Gene3D" id="3.90.550.10">
    <property type="entry name" value="Spore Coat Polysaccharide Biosynthesis Protein SpsA, Chain A"/>
    <property type="match status" value="1"/>
</dbReference>
<dbReference type="GO" id="GO:0006487">
    <property type="term" value="P:protein N-linked glycosylation"/>
    <property type="evidence" value="ECO:0007669"/>
    <property type="project" value="TreeGrafter"/>
</dbReference>
<keyword evidence="1" id="KW-0812">Transmembrane</keyword>
<dbReference type="Pfam" id="PF00535">
    <property type="entry name" value="Glycos_transf_2"/>
    <property type="match status" value="1"/>
</dbReference>
<accession>A0A401FTT0</accession>
<dbReference type="Proteomes" id="UP000288096">
    <property type="component" value="Unassembled WGS sequence"/>
</dbReference>
<proteinExistence type="predicted"/>
<evidence type="ECO:0000256" key="1">
    <source>
        <dbReference type="SAM" id="Phobius"/>
    </source>
</evidence>
<dbReference type="OrthoDB" id="9810303at2"/>
<feature type="transmembrane region" description="Helical" evidence="1">
    <location>
        <begin position="250"/>
        <end position="277"/>
    </location>
</feature>
<keyword evidence="4" id="KW-1185">Reference proteome</keyword>
<gene>
    <name evidence="3" type="ORF">DENIS_1334</name>
</gene>
<protein>
    <submittedName>
        <fullName evidence="3">Glycosyltransferase family 2 protein</fullName>
    </submittedName>
</protein>
<dbReference type="AlphaFoldDB" id="A0A401FTT0"/>
<comment type="caution">
    <text evidence="3">The sequence shown here is derived from an EMBL/GenBank/DDBJ whole genome shotgun (WGS) entry which is preliminary data.</text>
</comment>
<keyword evidence="1" id="KW-0472">Membrane</keyword>
<dbReference type="SUPFAM" id="SSF53448">
    <property type="entry name" value="Nucleotide-diphospho-sugar transferases"/>
    <property type="match status" value="1"/>
</dbReference>